<proteinExistence type="predicted"/>
<evidence type="ECO:0000313" key="3">
    <source>
        <dbReference type="Proteomes" id="UP000324800"/>
    </source>
</evidence>
<dbReference type="OrthoDB" id="1921190at2759"/>
<protein>
    <submittedName>
        <fullName evidence="2">Uncharacterized protein</fullName>
    </submittedName>
</protein>
<reference evidence="2 3" key="1">
    <citation type="submission" date="2019-03" db="EMBL/GenBank/DDBJ databases">
        <title>Single cell metagenomics reveals metabolic interactions within the superorganism composed of flagellate Streblomastix strix and complex community of Bacteroidetes bacteria on its surface.</title>
        <authorList>
            <person name="Treitli S.C."/>
            <person name="Kolisko M."/>
            <person name="Husnik F."/>
            <person name="Keeling P."/>
            <person name="Hampl V."/>
        </authorList>
    </citation>
    <scope>NUCLEOTIDE SEQUENCE [LARGE SCALE GENOMIC DNA]</scope>
    <source>
        <strain evidence="2">ST1C</strain>
    </source>
</reference>
<name>A0A5J4VGF9_9EUKA</name>
<feature type="non-terminal residue" evidence="2">
    <location>
        <position position="1"/>
    </location>
</feature>
<evidence type="ECO:0000256" key="1">
    <source>
        <dbReference type="SAM" id="MobiDB-lite"/>
    </source>
</evidence>
<dbReference type="PANTHER" id="PTHR32011">
    <property type="entry name" value="OS08G0472400 PROTEIN"/>
    <property type="match status" value="1"/>
</dbReference>
<dbReference type="Proteomes" id="UP000324800">
    <property type="component" value="Unassembled WGS sequence"/>
</dbReference>
<dbReference type="PANTHER" id="PTHR32011:SF6">
    <property type="entry name" value="KNR4_SMI1-LIKE DOMAIN-CONTAINING PROTEIN"/>
    <property type="match status" value="1"/>
</dbReference>
<accession>A0A5J4VGF9</accession>
<comment type="caution">
    <text evidence="2">The sequence shown here is derived from an EMBL/GenBank/DDBJ whole genome shotgun (WGS) entry which is preliminary data.</text>
</comment>
<feature type="region of interest" description="Disordered" evidence="1">
    <location>
        <begin position="135"/>
        <end position="198"/>
    </location>
</feature>
<organism evidence="2 3">
    <name type="scientific">Streblomastix strix</name>
    <dbReference type="NCBI Taxonomy" id="222440"/>
    <lineage>
        <taxon>Eukaryota</taxon>
        <taxon>Metamonada</taxon>
        <taxon>Preaxostyla</taxon>
        <taxon>Oxymonadida</taxon>
        <taxon>Streblomastigidae</taxon>
        <taxon>Streblomastix</taxon>
    </lineage>
</organism>
<gene>
    <name evidence="2" type="ORF">EZS28_022907</name>
</gene>
<sequence>LNDVHPAPGLIDEIEGARFNLISGILHDIINEKFWMDEFGSRPKDNKKALLQAKEFLKSKAVPSLIPICAHKFIPAEPHEEGNPVFSIHGADSIVFGSDLRHFMINEIVDYSPCRKQPKNIPFWSKLAGDVQVLEEDYDSEEEQQEEQDDEIEDKEKEQKISDQKDKGKGDDAQAAHSEDEMQALLLQMMAGGIQTKQ</sequence>
<feature type="compositionally biased region" description="Basic and acidic residues" evidence="1">
    <location>
        <begin position="154"/>
        <end position="180"/>
    </location>
</feature>
<evidence type="ECO:0000313" key="2">
    <source>
        <dbReference type="EMBL" id="KAA6381565.1"/>
    </source>
</evidence>
<dbReference type="EMBL" id="SNRW01007253">
    <property type="protein sequence ID" value="KAA6381565.1"/>
    <property type="molecule type" value="Genomic_DNA"/>
</dbReference>
<dbReference type="AlphaFoldDB" id="A0A5J4VGF9"/>
<feature type="compositionally biased region" description="Acidic residues" evidence="1">
    <location>
        <begin position="135"/>
        <end position="153"/>
    </location>
</feature>